<evidence type="ECO:0000256" key="5">
    <source>
        <dbReference type="ARBA" id="ARBA00023136"/>
    </source>
</evidence>
<feature type="transmembrane region" description="Helical" evidence="6">
    <location>
        <begin position="36"/>
        <end position="56"/>
    </location>
</feature>
<comment type="subcellular location">
    <subcellularLocation>
        <location evidence="1">Membrane</location>
        <topology evidence="1">Multi-pass membrane protein</topology>
    </subcellularLocation>
</comment>
<evidence type="ECO:0000256" key="6">
    <source>
        <dbReference type="SAM" id="Phobius"/>
    </source>
</evidence>
<gene>
    <name evidence="7" type="primary">VPS55</name>
    <name evidence="7" type="ORF">TWF696_007871</name>
</gene>
<reference evidence="7 8" key="1">
    <citation type="submission" date="2019-10" db="EMBL/GenBank/DDBJ databases">
        <authorList>
            <person name="Palmer J.M."/>
        </authorList>
    </citation>
    <scope>NUCLEOTIDE SEQUENCE [LARGE SCALE GENOMIC DNA]</scope>
    <source>
        <strain evidence="7 8">TWF696</strain>
    </source>
</reference>
<feature type="transmembrane region" description="Helical" evidence="6">
    <location>
        <begin position="6"/>
        <end position="29"/>
    </location>
</feature>
<dbReference type="GO" id="GO:0034424">
    <property type="term" value="C:Vps55/Vps68 complex"/>
    <property type="evidence" value="ECO:0007669"/>
    <property type="project" value="TreeGrafter"/>
</dbReference>
<evidence type="ECO:0000256" key="3">
    <source>
        <dbReference type="ARBA" id="ARBA00022692"/>
    </source>
</evidence>
<keyword evidence="5 6" id="KW-0472">Membrane</keyword>
<evidence type="ECO:0000256" key="2">
    <source>
        <dbReference type="ARBA" id="ARBA00005645"/>
    </source>
</evidence>
<dbReference type="Proteomes" id="UP001375240">
    <property type="component" value="Unassembled WGS sequence"/>
</dbReference>
<dbReference type="PANTHER" id="PTHR12050:SF0">
    <property type="entry name" value="RH04491P"/>
    <property type="match status" value="1"/>
</dbReference>
<accession>A0AAV9UMJ9</accession>
<dbReference type="InterPro" id="IPR007262">
    <property type="entry name" value="Vps55/LEPROT"/>
</dbReference>
<feature type="transmembrane region" description="Helical" evidence="6">
    <location>
        <begin position="76"/>
        <end position="96"/>
    </location>
</feature>
<name>A0AAV9UMJ9_9PEZI</name>
<evidence type="ECO:0000313" key="8">
    <source>
        <dbReference type="Proteomes" id="UP001375240"/>
    </source>
</evidence>
<dbReference type="EMBL" id="JAVHNQ010000006">
    <property type="protein sequence ID" value="KAK6344229.1"/>
    <property type="molecule type" value="Genomic_DNA"/>
</dbReference>
<keyword evidence="4 6" id="KW-1133">Transmembrane helix</keyword>
<evidence type="ECO:0000256" key="1">
    <source>
        <dbReference type="ARBA" id="ARBA00004141"/>
    </source>
</evidence>
<comment type="caution">
    <text evidence="7">The sequence shown here is derived from an EMBL/GenBank/DDBJ whole genome shotgun (WGS) entry which is preliminary data.</text>
</comment>
<keyword evidence="8" id="KW-1185">Reference proteome</keyword>
<organism evidence="7 8">
    <name type="scientific">Orbilia brochopaga</name>
    <dbReference type="NCBI Taxonomy" id="3140254"/>
    <lineage>
        <taxon>Eukaryota</taxon>
        <taxon>Fungi</taxon>
        <taxon>Dikarya</taxon>
        <taxon>Ascomycota</taxon>
        <taxon>Pezizomycotina</taxon>
        <taxon>Orbiliomycetes</taxon>
        <taxon>Orbiliales</taxon>
        <taxon>Orbiliaceae</taxon>
        <taxon>Orbilia</taxon>
    </lineage>
</organism>
<evidence type="ECO:0000313" key="7">
    <source>
        <dbReference type="EMBL" id="KAK6344229.1"/>
    </source>
</evidence>
<proteinExistence type="inferred from homology"/>
<feature type="transmembrane region" description="Helical" evidence="6">
    <location>
        <begin position="103"/>
        <end position="127"/>
    </location>
</feature>
<dbReference type="AlphaFoldDB" id="A0AAV9UMJ9"/>
<keyword evidence="3 6" id="KW-0812">Transmembrane</keyword>
<dbReference type="Pfam" id="PF04133">
    <property type="entry name" value="Vps55"/>
    <property type="match status" value="1"/>
</dbReference>
<comment type="similarity">
    <text evidence="2">Belongs to the OB-RGRP/VPS55 family.</text>
</comment>
<evidence type="ECO:0000256" key="4">
    <source>
        <dbReference type="ARBA" id="ARBA00022989"/>
    </source>
</evidence>
<dbReference type="PANTHER" id="PTHR12050">
    <property type="entry name" value="LEPTIN RECEPTOR-RELATED"/>
    <property type="match status" value="1"/>
</dbReference>
<protein>
    <submittedName>
        <fullName evidence="7">Vacuolar protein sorting-associated protein 55</fullName>
    </submittedName>
</protein>
<dbReference type="GO" id="GO:0032511">
    <property type="term" value="P:late endosome to vacuole transport via multivesicular body sorting pathway"/>
    <property type="evidence" value="ECO:0007669"/>
    <property type="project" value="TreeGrafter"/>
</dbReference>
<sequence>MPHAGLKTIIALSFVLAIGFLLVILSSALYSQYSPLFVVATYLFAPLPNAICGRYASAYNDDFMDSGSSASGVLDLGRFLTGFLVTMGIALPAVLAHADIIQWGAMAMSIIGGLLIYGTIIAFTMFFQEESDF</sequence>